<dbReference type="AlphaFoldDB" id="A0A3N9WP00"/>
<organism evidence="2 3">
    <name type="scientific">Micromonospora inaquosa</name>
    <dbReference type="NCBI Taxonomy" id="2203716"/>
    <lineage>
        <taxon>Bacteria</taxon>
        <taxon>Bacillati</taxon>
        <taxon>Actinomycetota</taxon>
        <taxon>Actinomycetes</taxon>
        <taxon>Micromonosporales</taxon>
        <taxon>Micromonosporaceae</taxon>
        <taxon>Micromonospora</taxon>
    </lineage>
</organism>
<evidence type="ECO:0000313" key="2">
    <source>
        <dbReference type="EMBL" id="RQX02548.1"/>
    </source>
</evidence>
<dbReference type="OrthoDB" id="4349880at2"/>
<gene>
    <name evidence="2" type="ORF">DLJ59_15065</name>
</gene>
<dbReference type="Proteomes" id="UP000282312">
    <property type="component" value="Unassembled WGS sequence"/>
</dbReference>
<dbReference type="RefSeq" id="WP_124773143.1">
    <property type="nucleotide sequence ID" value="NZ_JBEZFR010000013.1"/>
</dbReference>
<keyword evidence="3" id="KW-1185">Reference proteome</keyword>
<dbReference type="EMBL" id="QGSZ01000205">
    <property type="protein sequence ID" value="RQX02548.1"/>
    <property type="molecule type" value="Genomic_DNA"/>
</dbReference>
<feature type="region of interest" description="Disordered" evidence="1">
    <location>
        <begin position="509"/>
        <end position="535"/>
    </location>
</feature>
<protein>
    <submittedName>
        <fullName evidence="2">Uncharacterized protein</fullName>
    </submittedName>
</protein>
<comment type="caution">
    <text evidence="2">The sequence shown here is derived from an EMBL/GenBank/DDBJ whole genome shotgun (WGS) entry which is preliminary data.</text>
</comment>
<reference evidence="2 3" key="1">
    <citation type="submission" date="2018-05" db="EMBL/GenBank/DDBJ databases">
        <title>Micromonospora from Atacama Desert.</title>
        <authorList>
            <person name="Carro L."/>
            <person name="Goodfellow M."/>
            <person name="Klenk H.-P."/>
        </authorList>
    </citation>
    <scope>NUCLEOTIDE SEQUENCE [LARGE SCALE GENOMIC DNA]</scope>
    <source>
        <strain evidence="2 3">LB39</strain>
    </source>
</reference>
<dbReference type="InterPro" id="IPR011009">
    <property type="entry name" value="Kinase-like_dom_sf"/>
</dbReference>
<name>A0A3N9WP00_9ACTN</name>
<proteinExistence type="predicted"/>
<accession>A0A3N9WP00</accession>
<evidence type="ECO:0000313" key="3">
    <source>
        <dbReference type="Proteomes" id="UP000282312"/>
    </source>
</evidence>
<dbReference type="SUPFAM" id="SSF56112">
    <property type="entry name" value="Protein kinase-like (PK-like)"/>
    <property type="match status" value="1"/>
</dbReference>
<sequence length="535" mass="58481">MEPPIDRNLAGKLGASAATALAESATLRGVRYRYAGWFVNGRSTANVAAVYEVGLRPARKLILKHDVADSAQLHLAEFARHHAAWADAPDFAERHLTAPDGEPIRVGDGSWITFQEVVGGSFVDYRVLSALLAGVPQAKVAGVDPRLVSACDRGSFADVCTAVVRGLLADWAGKPTLHEVPVAEVLRRHLLHRLTPGQALHAEAARWPERWLTLPDEPRPLPNPFALIHDPALTARLAPVQLVVGRAHGDLHPENILVRTKFDPGDYHLIDLSRYEPDAPLTRDPVQLVLTILDRTMDERSDQQRELLLDLLIGGTADARDMLPKWLPEFVDRVRDVQLDWIRPYGLIDEWRQQTLLSLSACALMFLGRPTTAPAHREWYLRLAARAAAAYLDSVGDTSLAPEPGTAATTVTHRATDAGAHVDTDPVSLLCANLPAIREAASRRGLHGDVDALVMRARLDGDIAADYTTLIRRLFADDEDVRHGLTGFGGGTPVVGEVFICPLERRPCGREARRPPSGGAPRCPVEGKTMTQTLR</sequence>
<evidence type="ECO:0000256" key="1">
    <source>
        <dbReference type="SAM" id="MobiDB-lite"/>
    </source>
</evidence>